<evidence type="ECO:0000313" key="2">
    <source>
        <dbReference type="Proteomes" id="UP001321018"/>
    </source>
</evidence>
<evidence type="ECO:0000313" key="1">
    <source>
        <dbReference type="EMBL" id="MCU4740378.1"/>
    </source>
</evidence>
<organism evidence="1 2">
    <name type="scientific">Natronoglomus mannanivorans</name>
    <dbReference type="NCBI Taxonomy" id="2979990"/>
    <lineage>
        <taxon>Archaea</taxon>
        <taxon>Methanobacteriati</taxon>
        <taxon>Methanobacteriota</taxon>
        <taxon>Stenosarchaea group</taxon>
        <taxon>Halobacteria</taxon>
        <taxon>Halobacteriales</taxon>
        <taxon>Natrialbaceae</taxon>
        <taxon>Natronoglomus</taxon>
    </lineage>
</organism>
<dbReference type="AlphaFoldDB" id="A0AAP3E0H9"/>
<accession>A0AAP3E0H9</accession>
<proteinExistence type="predicted"/>
<dbReference type="RefSeq" id="WP_338002212.1">
    <property type="nucleotide sequence ID" value="NZ_JAOPKA010000001.1"/>
</dbReference>
<reference evidence="1" key="1">
    <citation type="submission" date="2022-09" db="EMBL/GenBank/DDBJ databases">
        <title>Enrichment on poylsaccharides allowed isolation of novel metabolic and taxonomic groups of Haloarchaea.</title>
        <authorList>
            <person name="Sorokin D.Y."/>
            <person name="Elcheninov A.G."/>
            <person name="Khizhniak T.V."/>
            <person name="Kolganova T.V."/>
            <person name="Kublanov I.V."/>
        </authorList>
    </citation>
    <scope>NUCLEOTIDE SEQUENCE</scope>
    <source>
        <strain evidence="1">AArc-xg1-1</strain>
    </source>
</reference>
<dbReference type="EMBL" id="JAOPKA010000001">
    <property type="protein sequence ID" value="MCU4740378.1"/>
    <property type="molecule type" value="Genomic_DNA"/>
</dbReference>
<gene>
    <name evidence="1" type="ORF">OB960_03080</name>
</gene>
<sequence>MVFSDSFSRREYLAALPATTSLAGCLSDDPDLLAIGQITLLNTEERRIDVSLTVEKDGEVVYAGTAHLDARDGTQVDSTTILEPWMGEPADYVVTVSVPSIGSETFETEELVEWYGYDCTPLTVKVSADMSIWHSLKEDACSEV</sequence>
<comment type="caution">
    <text evidence="1">The sequence shown here is derived from an EMBL/GenBank/DDBJ whole genome shotgun (WGS) entry which is preliminary data.</text>
</comment>
<protein>
    <submittedName>
        <fullName evidence="1">Uncharacterized protein</fullName>
    </submittedName>
</protein>
<dbReference type="Proteomes" id="UP001321018">
    <property type="component" value="Unassembled WGS sequence"/>
</dbReference>
<name>A0AAP3E0H9_9EURY</name>